<protein>
    <submittedName>
        <fullName evidence="1">Dispersed gene family protein 1 (DGF-1), putative</fullName>
    </submittedName>
</protein>
<reference evidence="1 2" key="1">
    <citation type="journal article" date="2012" name="BMC Genomics">
        <title>Comparative genomic analysis of human infective Trypanosoma cruzi lineages with the bat-restricted subspecies T. cruzi marinkellei.</title>
        <authorList>
            <person name="Franzen O."/>
            <person name="Talavera-Lopez C."/>
            <person name="Ochaya S."/>
            <person name="Butler C.E."/>
            <person name="Messenger L.A."/>
            <person name="Lewis M.D."/>
            <person name="Llewellyn M.S."/>
            <person name="Marinkelle C.J."/>
            <person name="Tyler K.M."/>
            <person name="Miles M.A."/>
            <person name="Andersson B."/>
        </authorList>
    </citation>
    <scope>NUCLEOTIDE SEQUENCE [LARGE SCALE GENOMIC DNA]</scope>
    <source>
        <strain evidence="1 2">B7</strain>
    </source>
</reference>
<evidence type="ECO:0000313" key="2">
    <source>
        <dbReference type="Proteomes" id="UP000007350"/>
    </source>
</evidence>
<dbReference type="EMBL" id="AHKC01020214">
    <property type="protein sequence ID" value="EKF26666.1"/>
    <property type="molecule type" value="Genomic_DNA"/>
</dbReference>
<proteinExistence type="predicted"/>
<dbReference type="AlphaFoldDB" id="K2MWD6"/>
<name>K2MWD6_TRYCR</name>
<evidence type="ECO:0000313" key="1">
    <source>
        <dbReference type="EMBL" id="EKF26666.1"/>
    </source>
</evidence>
<accession>K2MWD6</accession>
<sequence>FAARTSSLSGCECVCTAGGYGDKCLPAAVPEGLGPLPLPDAKDTEVRCVHGGSIGSVGDPDPNVRGLCFVNVTFTAAIVLDLSRFAAPRQALNITLLQCVLLGLSIKGSGARVYVSVVSSILDAGDLRFWGDFGTSSQILVAGSAIVTTWSHAIQFQRFSLGANATLLLLGNLIEGEIYAVYLPFVVVDGGGIIIKGNTLRGAEEDVPLESAVFFE</sequence>
<comment type="caution">
    <text evidence="1">The sequence shown here is derived from an EMBL/GenBank/DDBJ whole genome shotgun (WGS) entry which is preliminary data.</text>
</comment>
<keyword evidence="2" id="KW-1185">Reference proteome</keyword>
<gene>
    <name evidence="1" type="ORF">MOQ_009634</name>
</gene>
<feature type="non-terminal residue" evidence="1">
    <location>
        <position position="216"/>
    </location>
</feature>
<organism evidence="1 2">
    <name type="scientific">Trypanosoma cruzi marinkellei</name>
    <dbReference type="NCBI Taxonomy" id="85056"/>
    <lineage>
        <taxon>Eukaryota</taxon>
        <taxon>Discoba</taxon>
        <taxon>Euglenozoa</taxon>
        <taxon>Kinetoplastea</taxon>
        <taxon>Metakinetoplastina</taxon>
        <taxon>Trypanosomatida</taxon>
        <taxon>Trypanosomatidae</taxon>
        <taxon>Trypanosoma</taxon>
        <taxon>Schizotrypanum</taxon>
    </lineage>
</organism>
<feature type="non-terminal residue" evidence="1">
    <location>
        <position position="1"/>
    </location>
</feature>
<dbReference type="Proteomes" id="UP000007350">
    <property type="component" value="Unassembled WGS sequence"/>
</dbReference>